<feature type="domain" description="Ras-GAP" evidence="3">
    <location>
        <begin position="1290"/>
        <end position="1482"/>
    </location>
</feature>
<reference evidence="4 5" key="1">
    <citation type="submission" date="2024-01" db="EMBL/GenBank/DDBJ databases">
        <authorList>
            <consortium name="Genoscope - CEA"/>
            <person name="William W."/>
        </authorList>
    </citation>
    <scope>NUCLEOTIDE SEQUENCE [LARGE SCALE GENOMIC DNA]</scope>
    <source>
        <strain evidence="4 5">29B2s-10</strain>
    </source>
</reference>
<evidence type="ECO:0000259" key="3">
    <source>
        <dbReference type="PROSITE" id="PS50018"/>
    </source>
</evidence>
<dbReference type="SUPFAM" id="SSF48350">
    <property type="entry name" value="GTPase activation domain, GAP"/>
    <property type="match status" value="1"/>
</dbReference>
<dbReference type="Gene3D" id="1.10.506.10">
    <property type="entry name" value="GTPase Activation - p120gap, domain 1"/>
    <property type="match status" value="1"/>
</dbReference>
<dbReference type="Proteomes" id="UP001497600">
    <property type="component" value="Chromosome H"/>
</dbReference>
<feature type="region of interest" description="Disordered" evidence="2">
    <location>
        <begin position="547"/>
        <end position="597"/>
    </location>
</feature>
<dbReference type="InterPro" id="IPR001936">
    <property type="entry name" value="RasGAP_dom"/>
</dbReference>
<feature type="compositionally biased region" description="Polar residues" evidence="2">
    <location>
        <begin position="565"/>
        <end position="575"/>
    </location>
</feature>
<evidence type="ECO:0000256" key="1">
    <source>
        <dbReference type="ARBA" id="ARBA00022468"/>
    </source>
</evidence>
<dbReference type="InterPro" id="IPR036865">
    <property type="entry name" value="CRAL-TRIO_dom_sf"/>
</dbReference>
<evidence type="ECO:0000313" key="5">
    <source>
        <dbReference type="Proteomes" id="UP001497600"/>
    </source>
</evidence>
<proteinExistence type="predicted"/>
<dbReference type="PANTHER" id="PTHR10194:SF60">
    <property type="entry name" value="RAS GTPASE-ACTIVATING PROTEIN RASKOL"/>
    <property type="match status" value="1"/>
</dbReference>
<protein>
    <recommendedName>
        <fullName evidence="3">Ras-GAP domain-containing protein</fullName>
    </recommendedName>
</protein>
<dbReference type="SMART" id="SM00323">
    <property type="entry name" value="RasGAP"/>
    <property type="match status" value="1"/>
</dbReference>
<keyword evidence="1" id="KW-0343">GTPase activation</keyword>
<dbReference type="PANTHER" id="PTHR10194">
    <property type="entry name" value="RAS GTPASE-ACTIVATING PROTEINS"/>
    <property type="match status" value="1"/>
</dbReference>
<dbReference type="InterPro" id="IPR039360">
    <property type="entry name" value="Ras_GTPase"/>
</dbReference>
<name>A0ABP0EPE9_9ASCO</name>
<accession>A0ABP0EPE9</accession>
<gene>
    <name evidence="4" type="ORF">CAAN4_H16358</name>
</gene>
<dbReference type="Gene3D" id="3.40.525.10">
    <property type="entry name" value="CRAL-TRIO lipid binding domain"/>
    <property type="match status" value="1"/>
</dbReference>
<evidence type="ECO:0000313" key="4">
    <source>
        <dbReference type="EMBL" id="CAK7921615.1"/>
    </source>
</evidence>
<dbReference type="EMBL" id="OZ004260">
    <property type="protein sequence ID" value="CAK7921615.1"/>
    <property type="molecule type" value="Genomic_DNA"/>
</dbReference>
<dbReference type="Pfam" id="PF00616">
    <property type="entry name" value="RasGAP"/>
    <property type="match status" value="1"/>
</dbReference>
<dbReference type="PROSITE" id="PS50018">
    <property type="entry name" value="RAS_GTPASE_ACTIV_2"/>
    <property type="match status" value="1"/>
</dbReference>
<organism evidence="4 5">
    <name type="scientific">[Candida] anglica</name>
    <dbReference type="NCBI Taxonomy" id="148631"/>
    <lineage>
        <taxon>Eukaryota</taxon>
        <taxon>Fungi</taxon>
        <taxon>Dikarya</taxon>
        <taxon>Ascomycota</taxon>
        <taxon>Saccharomycotina</taxon>
        <taxon>Pichiomycetes</taxon>
        <taxon>Debaryomycetaceae</taxon>
        <taxon>Kurtzmaniella</taxon>
    </lineage>
</organism>
<evidence type="ECO:0000256" key="2">
    <source>
        <dbReference type="SAM" id="MobiDB-lite"/>
    </source>
</evidence>
<sequence length="2646" mass="302197">MSKEFVEALGHRIESFLPNRTGYTISEVELNPQFLVTRKILLGGDSVEIAGNILYTFCGILDTINDEAGGTDLRERDENSISSTLIVLKLLFEFVNRTWVSKHNESDRQRKNTNLDYSRPFNFASFYHFIPPAKLDPSILPSCIETIITLLSTQMTRKTLALVKRPPAIEEAMLIRNQSQGPTESVMTDPASTGSSSFEILFDDSIDEDEEGLTRQERHIQDIDNYCQVLLKYMAVANPPDYYNFIGSKLMVYSRNGRNVPKEMIAKYAPLFEFVFYDEVVSQGLANDMTQFLPYIKSNTWRQVVLIYYTNTIKDQCFSRPEDYLGLVNANSPLEDSCKVLFDYVSTIFENRKHLGTSSMVQAWLVILCLSDIDEFFDSPNKLKLAFNKRLRFLNDIVKESHALTNLDSFDSLIHIFYLAARLPKERSDHPVYQFCLKYLDSTYESLHKLQVSFTSKDARTLFDNLVINLNVVAVLINAEKYIPLLIQKYYQSSGNLSEMKILVKVVKGLSELKKTQVEFDSLMKRLKTSLKGMIVGATKILNQMDPTENNSVYSGGGNSKYTRRSSQTSMASRKNSLEPVSSRPESPPPGISSTRHMIDSAIDDKSVSGMTVSSSSSASTRQKLAENTEEVLSELFYIFIPVPEVYFIDLEFLQKGSSEFIYARIQKLSQDVTLPFKCALHSNNDILVDAACSLSMSLVSEEFHSELSEKDLEPVLLTNYLTSNYIIHYTSELCLQLSLTDPKFQSSFLFLNKFLENRLNHLSNKVFIKAFSELNETYRIETGTFVCHSLEKILLLSLCTHDIQFYNVAKESMRLYVKGVESMGSLLDGCYNKNLFNKFVQIMNDDSVFTGFVSLHKKFRTLMRDFAPSQTIFDVWLVIYGRWAEMLEARNNMDDENLVFRHFTGFLVSMSGSLISGEFLADNSLERDRVYECVYNFFEKCIMLLTSNDLVIRVIVKDALSNESHPTVYQLTCTKLIDIIRNYLDDKVVDTEERILFIEQVLAVMTSMIAVKNEGSFILVALLPTISELIIRFVNKVQDLSATLRLKIRFCKLGTIIESDKERVGLRGAFRLRNGIARATLEWLSQAVFYDEAIEEQIHDENSSIAASSLKSIDDGSYETRPGRRANKEMETMYLNVDLATESSKSLSLQLENLSLEIAEGTKDKDVKKAKDIAFTNYFSILYKILQKYSTDSHSVKSKYKIHLVTENILRCITNILQVDTDIGMQFVLPLGFHENEKIRAIFLNVFAEMFAKRKYTEEKLEFPDGICFEFTEFDDICGAAAKVASTNEHNLLASSLFAVFGHTKRLDKLIHTLLYDEIDLVSRSSDIFRRNSTLTRLLSNFARDYGSKYLEQTLGSFIRELNEENVILEVEKVSNSDEKSDIDDKDADLFVKYLRKLVTAISESTEFAPKSFKFICREIYSCVKSKNEDDSIIAVGSYLFLRFLCPSIVSSDVFLNIPVPNPKVKRTLMQLVKVIQNIANGSISSLKWPRLANKQDELMEFNGMIFEFLRKFSRADTCEVGSTIEEYPFDQVEQPPLAEFRYLHKFFYHYFVNIKSKYIFCDLSDNKGLTRRIDRFRKMDKILSILGQPKSLVALQLIPTIKNNDLGSNPNFVDFMSKSALKYGDIPTDVPLVHTTIFEDGTPTVVVNFEPLYYTYNNDEELLLYRMFETCLQVWDNKFYVVYDLTESEVTSAMCENFIVLLKVFAPEQFLKNCVKFYYFNIPLFKTNEVMMSIRYFRSGDHSSHRGKIYTFGLTDKPDTMSSLGLSSSTMSILHDARVSFHENMLFDTELGRFVPVTLKIGRKFIQVCSEERFSYEEKLCETNAFYPNLVKKLTEVVKCESSPDDSDAGDSEFTIYFRDSHPLILRTPKKSEILRFLYFATSGQQHDFYGEEQKETLDTTTVPLLWFCRLYNTVFQSLLSTNEDVRSSAAFLFAALSSYFGLDMGISCLHAKNIAFPTNTTEFIVNTSRQLADLKPELTYRFFRAFFDYYDKLPKEHRVSAIMYISPWIDNVCEYIYLADRERGPSRTVDIIRSLCRISAMDRHSIPYINDYIWKKLFGEGRLTMVLVDEIVAFAIDNRNEGPEWSFVIAVVSPSMDVCGELISRLITAVGDSNHEGSIVAAQSKAVEISVLIKICSAIFFDSYSYSTMYLADVFFFCALLVSHSSIDVGTDLQRLAINTVQSFLHKPDLSEEEEQIINKTLHYLSGQRAHLLFGLSRETQSKDASQIFNRATAFEILCEHLYEFSTVMGTNSNNLAKWRSNWSTRAISIAFTKSSVYQSRAILIVGFLSKAGVSDSLASRVLRLTSREKIDSLTTFTSQVVSVSRLSEGLNEKSVLPQFLVWPQLCLAIMDNIVLYPPAINTLTNTLSNVCSDLQGTTCAAKIFSTRSYLEPYISDFEAGENVRFTVGNLSTYVFVVLCKGLKIPSIKHISLDCLKKFVVNRVKSGANQSSLCLQSFFSFVYFSSSEPSFAAYCEEIGFNYTPGKSPENVLEFFLSNTDDAKFTLILAAYFYKSDSVDNVFKSNFLNLYRELFYKDKNVAYLVYHILRTPFEQTLLNNNSIEIVENVAEILMSVIKDKTYCSETSSTQVEELLVTNNLTCLRHCNLSKIPDTSKTMFTSVRYLQEMVYRAACSYVEGQQLED</sequence>
<dbReference type="InterPro" id="IPR008936">
    <property type="entry name" value="Rho_GTPase_activation_prot"/>
</dbReference>
<keyword evidence="5" id="KW-1185">Reference proteome</keyword>
<dbReference type="CDD" id="cd05392">
    <property type="entry name" value="RasGAP_Neurofibromin_like"/>
    <property type="match status" value="1"/>
</dbReference>